<keyword evidence="2" id="KW-1185">Reference proteome</keyword>
<reference evidence="1" key="1">
    <citation type="submission" date="2022-02" db="EMBL/GenBank/DDBJ databases">
        <title>Plant Genome Project.</title>
        <authorList>
            <person name="Zhang R.-G."/>
        </authorList>
    </citation>
    <scope>NUCLEOTIDE SEQUENCE</scope>
    <source>
        <strain evidence="1">AT1</strain>
    </source>
</reference>
<evidence type="ECO:0000313" key="1">
    <source>
        <dbReference type="EMBL" id="KAI8563827.1"/>
    </source>
</evidence>
<organism evidence="1 2">
    <name type="scientific">Rhododendron molle</name>
    <name type="common">Chinese azalea</name>
    <name type="synonym">Azalea mollis</name>
    <dbReference type="NCBI Taxonomy" id="49168"/>
    <lineage>
        <taxon>Eukaryota</taxon>
        <taxon>Viridiplantae</taxon>
        <taxon>Streptophyta</taxon>
        <taxon>Embryophyta</taxon>
        <taxon>Tracheophyta</taxon>
        <taxon>Spermatophyta</taxon>
        <taxon>Magnoliopsida</taxon>
        <taxon>eudicotyledons</taxon>
        <taxon>Gunneridae</taxon>
        <taxon>Pentapetalae</taxon>
        <taxon>asterids</taxon>
        <taxon>Ericales</taxon>
        <taxon>Ericaceae</taxon>
        <taxon>Ericoideae</taxon>
        <taxon>Rhodoreae</taxon>
        <taxon>Rhododendron</taxon>
    </lineage>
</organism>
<gene>
    <name evidence="1" type="ORF">RHMOL_Rhmol03G0139500</name>
</gene>
<proteinExistence type="predicted"/>
<evidence type="ECO:0000313" key="2">
    <source>
        <dbReference type="Proteomes" id="UP001062846"/>
    </source>
</evidence>
<sequence>MVQKTVGIDGVLHISEPLDRGSDGSDLISAMNGSRLLVAEMRSKPSDPRSNSSEVRSTVLCTSLHNINPKS</sequence>
<name>A0ACC0PDQ8_RHOML</name>
<dbReference type="Proteomes" id="UP001062846">
    <property type="component" value="Chromosome 3"/>
</dbReference>
<dbReference type="EMBL" id="CM046390">
    <property type="protein sequence ID" value="KAI8563827.1"/>
    <property type="molecule type" value="Genomic_DNA"/>
</dbReference>
<comment type="caution">
    <text evidence="1">The sequence shown here is derived from an EMBL/GenBank/DDBJ whole genome shotgun (WGS) entry which is preliminary data.</text>
</comment>
<protein>
    <submittedName>
        <fullName evidence="1">Uncharacterized protein</fullName>
    </submittedName>
</protein>
<accession>A0ACC0PDQ8</accession>